<dbReference type="Pfam" id="PF00589">
    <property type="entry name" value="Phage_integrase"/>
    <property type="match status" value="1"/>
</dbReference>
<gene>
    <name evidence="6" type="ORF">F7231_04085</name>
</gene>
<evidence type="ECO:0000256" key="3">
    <source>
        <dbReference type="ARBA" id="ARBA00023172"/>
    </source>
</evidence>
<dbReference type="InterPro" id="IPR013762">
    <property type="entry name" value="Integrase-like_cat_sf"/>
</dbReference>
<comment type="caution">
    <text evidence="6">The sequence shown here is derived from an EMBL/GenBank/DDBJ whole genome shotgun (WGS) entry which is preliminary data.</text>
</comment>
<dbReference type="Pfam" id="PF17293">
    <property type="entry name" value="Arm-DNA-bind_5"/>
    <property type="match status" value="1"/>
</dbReference>
<dbReference type="SUPFAM" id="SSF56349">
    <property type="entry name" value="DNA breaking-rejoining enzymes"/>
    <property type="match status" value="1"/>
</dbReference>
<dbReference type="EMBL" id="WAEL01000001">
    <property type="protein sequence ID" value="NID09338.1"/>
    <property type="molecule type" value="Genomic_DNA"/>
</dbReference>
<keyword evidence="2" id="KW-0238">DNA-binding</keyword>
<dbReference type="InterPro" id="IPR025269">
    <property type="entry name" value="SAM-like_dom"/>
</dbReference>
<dbReference type="InterPro" id="IPR002104">
    <property type="entry name" value="Integrase_catalytic"/>
</dbReference>
<dbReference type="PANTHER" id="PTHR30349">
    <property type="entry name" value="PHAGE INTEGRASE-RELATED"/>
    <property type="match status" value="1"/>
</dbReference>
<sequence length="453" mass="50819">MSATVDRYLRNDQPDKAGRFAIMLAVYWSGNRVRLSSGEKALPAEWDDEKKQVRTRVKFSSDINQRLSTYASGLNSFVYQQENAGVVVTEDMVRAEKERIRVELLGKAKPTAAPSPIVSPYPSIDAFGLQFRAEMKAQKSKAWDTTTETVLKHLKAYRPDLDWPDLDIGVLNLFKVYLQDELSLADTTMKAYVAMLRGLLKYAAQKRMPVPPDFTWLESRSASDPILPELNWHDLNQLRDVTIRDKQLTHSSAVPLRVYEDTRWYFAMAASTGLRHSDLWQLQTPKLMQIDGIDCLDAVQQKTGKRVPIPLNDYALGFLESRPSGPPPDLYNYNYCLKDVGKQAGWLRPVVLGSFYKGRMVAETMELYKAANSHMARRTFATLMSNGGMPTRTLQEIMGHVAISSTGKYVKVSSSTVVSQTMDAWKRGTNASTSETRGVDSASSPGETPTIPN</sequence>
<keyword evidence="3" id="KW-0233">DNA recombination</keyword>
<keyword evidence="7" id="KW-1185">Reference proteome</keyword>
<feature type="region of interest" description="Disordered" evidence="4">
    <location>
        <begin position="428"/>
        <end position="453"/>
    </location>
</feature>
<dbReference type="Pfam" id="PF13102">
    <property type="entry name" value="Phage_int_SAM_5"/>
    <property type="match status" value="1"/>
</dbReference>
<comment type="similarity">
    <text evidence="1">Belongs to the 'phage' integrase family.</text>
</comment>
<evidence type="ECO:0000256" key="4">
    <source>
        <dbReference type="SAM" id="MobiDB-lite"/>
    </source>
</evidence>
<evidence type="ECO:0000259" key="5">
    <source>
        <dbReference type="PROSITE" id="PS51898"/>
    </source>
</evidence>
<dbReference type="InterPro" id="IPR050090">
    <property type="entry name" value="Tyrosine_recombinase_XerCD"/>
</dbReference>
<protein>
    <submittedName>
        <fullName evidence="6">Tyrosine-type recombinase/integrase</fullName>
    </submittedName>
</protein>
<name>A0ABX0QBR3_9BACT</name>
<evidence type="ECO:0000313" key="7">
    <source>
        <dbReference type="Proteomes" id="UP000606008"/>
    </source>
</evidence>
<accession>A0ABX0QBR3</accession>
<dbReference type="InterPro" id="IPR010998">
    <property type="entry name" value="Integrase_recombinase_N"/>
</dbReference>
<dbReference type="Gene3D" id="1.10.443.10">
    <property type="entry name" value="Intergrase catalytic core"/>
    <property type="match status" value="1"/>
</dbReference>
<feature type="compositionally biased region" description="Polar residues" evidence="4">
    <location>
        <begin position="429"/>
        <end position="447"/>
    </location>
</feature>
<reference evidence="6" key="1">
    <citation type="submission" date="2024-05" db="EMBL/GenBank/DDBJ databases">
        <authorList>
            <person name="Jung D.-H."/>
        </authorList>
    </citation>
    <scope>NUCLEOTIDE SEQUENCE</scope>
    <source>
        <strain evidence="6">JA-25</strain>
    </source>
</reference>
<proteinExistence type="inferred from homology"/>
<dbReference type="RefSeq" id="WP_166690970.1">
    <property type="nucleotide sequence ID" value="NZ_WAEL01000001.1"/>
</dbReference>
<evidence type="ECO:0000313" key="6">
    <source>
        <dbReference type="EMBL" id="NID09338.1"/>
    </source>
</evidence>
<organism evidence="6 7">
    <name type="scientific">Fibrivirga algicola</name>
    <dbReference type="NCBI Taxonomy" id="2950420"/>
    <lineage>
        <taxon>Bacteria</taxon>
        <taxon>Pseudomonadati</taxon>
        <taxon>Bacteroidota</taxon>
        <taxon>Cytophagia</taxon>
        <taxon>Cytophagales</taxon>
        <taxon>Spirosomataceae</taxon>
        <taxon>Fibrivirga</taxon>
    </lineage>
</organism>
<feature type="domain" description="Tyr recombinase" evidence="5">
    <location>
        <begin position="225"/>
        <end position="422"/>
    </location>
</feature>
<evidence type="ECO:0000256" key="2">
    <source>
        <dbReference type="ARBA" id="ARBA00023125"/>
    </source>
</evidence>
<dbReference type="InterPro" id="IPR011010">
    <property type="entry name" value="DNA_brk_join_enz"/>
</dbReference>
<dbReference type="PROSITE" id="PS51898">
    <property type="entry name" value="TYR_RECOMBINASE"/>
    <property type="match status" value="1"/>
</dbReference>
<dbReference type="Gene3D" id="1.10.150.130">
    <property type="match status" value="1"/>
</dbReference>
<evidence type="ECO:0000256" key="1">
    <source>
        <dbReference type="ARBA" id="ARBA00008857"/>
    </source>
</evidence>
<dbReference type="Proteomes" id="UP000606008">
    <property type="component" value="Unassembled WGS sequence"/>
</dbReference>
<dbReference type="InterPro" id="IPR035386">
    <property type="entry name" value="Arm-DNA-bind_5"/>
</dbReference>
<dbReference type="PANTHER" id="PTHR30349:SF64">
    <property type="entry name" value="PROPHAGE INTEGRASE INTD-RELATED"/>
    <property type="match status" value="1"/>
</dbReference>